<dbReference type="NCBIfam" id="NF008956">
    <property type="entry name" value="PRK12299.1"/>
    <property type="match status" value="1"/>
</dbReference>
<keyword evidence="15" id="KW-1185">Reference proteome</keyword>
<dbReference type="PROSITE" id="PS00905">
    <property type="entry name" value="GTP1_OBG"/>
    <property type="match status" value="1"/>
</dbReference>
<feature type="binding site" evidence="9">
    <location>
        <begin position="165"/>
        <end position="172"/>
    </location>
    <ligand>
        <name>GTP</name>
        <dbReference type="ChEBI" id="CHEBI:37565"/>
    </ligand>
</feature>
<evidence type="ECO:0000313" key="14">
    <source>
        <dbReference type="EMBL" id="MDQ0161200.1"/>
    </source>
</evidence>
<feature type="binding site" evidence="9">
    <location>
        <begin position="212"/>
        <end position="215"/>
    </location>
    <ligand>
        <name>GTP</name>
        <dbReference type="ChEBI" id="CHEBI:37565"/>
    </ligand>
</feature>
<organism evidence="14 15">
    <name type="scientific">Aeribacillus alveayuensis</name>
    <dbReference type="NCBI Taxonomy" id="279215"/>
    <lineage>
        <taxon>Bacteria</taxon>
        <taxon>Bacillati</taxon>
        <taxon>Bacillota</taxon>
        <taxon>Bacilli</taxon>
        <taxon>Bacillales</taxon>
        <taxon>Bacillaceae</taxon>
        <taxon>Aeribacillus</taxon>
    </lineage>
</organism>
<feature type="binding site" evidence="9">
    <location>
        <begin position="282"/>
        <end position="285"/>
    </location>
    <ligand>
        <name>GTP</name>
        <dbReference type="ChEBI" id="CHEBI:37565"/>
    </ligand>
</feature>
<dbReference type="Pfam" id="PF01926">
    <property type="entry name" value="MMR_HSR1"/>
    <property type="match status" value="1"/>
</dbReference>
<dbReference type="NCBIfam" id="TIGR00231">
    <property type="entry name" value="small_GTP"/>
    <property type="match status" value="1"/>
</dbReference>
<keyword evidence="8 9" id="KW-0342">GTP-binding</keyword>
<dbReference type="Pfam" id="PF09269">
    <property type="entry name" value="DUF1967"/>
    <property type="match status" value="1"/>
</dbReference>
<dbReference type="NCBIfam" id="NF008955">
    <property type="entry name" value="PRK12297.1"/>
    <property type="match status" value="1"/>
</dbReference>
<evidence type="ECO:0000256" key="7">
    <source>
        <dbReference type="ARBA" id="ARBA00022842"/>
    </source>
</evidence>
<dbReference type="PANTHER" id="PTHR11702:SF31">
    <property type="entry name" value="MITOCHONDRIAL RIBOSOME-ASSOCIATED GTPASE 2"/>
    <property type="match status" value="1"/>
</dbReference>
<dbReference type="InterPro" id="IPR036726">
    <property type="entry name" value="GTP1_OBG_dom_sf"/>
</dbReference>
<dbReference type="InterPro" id="IPR031167">
    <property type="entry name" value="G_OBG"/>
</dbReference>
<evidence type="ECO:0000256" key="9">
    <source>
        <dbReference type="HAMAP-Rule" id="MF_01454"/>
    </source>
</evidence>
<dbReference type="PIRSF" id="PIRSF002401">
    <property type="entry name" value="GTP_bd_Obg/CgtA"/>
    <property type="match status" value="1"/>
</dbReference>
<dbReference type="InterPro" id="IPR006074">
    <property type="entry name" value="GTP1-OBG_CS"/>
</dbReference>
<dbReference type="NCBIfam" id="TIGR02729">
    <property type="entry name" value="Obg_CgtA"/>
    <property type="match status" value="1"/>
</dbReference>
<dbReference type="GO" id="GO:0016787">
    <property type="term" value="F:hydrolase activity"/>
    <property type="evidence" value="ECO:0007669"/>
    <property type="project" value="UniProtKB-KW"/>
</dbReference>
<dbReference type="NCBIfam" id="TIGR03595">
    <property type="entry name" value="Obg_CgtA_exten"/>
    <property type="match status" value="1"/>
</dbReference>
<dbReference type="InterPro" id="IPR045086">
    <property type="entry name" value="OBG_GTPase"/>
</dbReference>
<feature type="binding site" evidence="9">
    <location>
        <position position="172"/>
    </location>
    <ligand>
        <name>Mg(2+)</name>
        <dbReference type="ChEBI" id="CHEBI:18420"/>
    </ligand>
</feature>
<feature type="region of interest" description="Disordered" evidence="10">
    <location>
        <begin position="116"/>
        <end position="142"/>
    </location>
</feature>
<evidence type="ECO:0000256" key="3">
    <source>
        <dbReference type="ARBA" id="ARBA00022490"/>
    </source>
</evidence>
<reference evidence="14 15" key="1">
    <citation type="submission" date="2023-07" db="EMBL/GenBank/DDBJ databases">
        <title>Genomic Encyclopedia of Type Strains, Phase IV (KMG-IV): sequencing the most valuable type-strain genomes for metagenomic binning, comparative biology and taxonomic classification.</title>
        <authorList>
            <person name="Goeker M."/>
        </authorList>
    </citation>
    <scope>NUCLEOTIDE SEQUENCE [LARGE SCALE GENOMIC DNA]</scope>
    <source>
        <strain evidence="14 15">DSM 19092</strain>
    </source>
</reference>
<feature type="domain" description="OCT" evidence="12">
    <location>
        <begin position="352"/>
        <end position="430"/>
    </location>
</feature>
<dbReference type="RefSeq" id="WP_419151045.1">
    <property type="nucleotide sequence ID" value="NZ_JAUSTR010000001.1"/>
</dbReference>
<dbReference type="SUPFAM" id="SSF82051">
    <property type="entry name" value="Obg GTP-binding protein N-terminal domain"/>
    <property type="match status" value="1"/>
</dbReference>
<dbReference type="InterPro" id="IPR027417">
    <property type="entry name" value="P-loop_NTPase"/>
</dbReference>
<dbReference type="PANTHER" id="PTHR11702">
    <property type="entry name" value="DEVELOPMENTALLY REGULATED GTP-BINDING PROTEIN-RELATED"/>
    <property type="match status" value="1"/>
</dbReference>
<dbReference type="Gene3D" id="3.30.300.350">
    <property type="entry name" value="GTP-binding protein OBG, C-terminal domain"/>
    <property type="match status" value="1"/>
</dbReference>
<name>A0ABT9VJQ3_9BACI</name>
<comment type="subunit">
    <text evidence="9">Monomer.</text>
</comment>
<dbReference type="PRINTS" id="PR00326">
    <property type="entry name" value="GTP1OBG"/>
</dbReference>
<dbReference type="PROSITE" id="PS51881">
    <property type="entry name" value="OCT"/>
    <property type="match status" value="1"/>
</dbReference>
<dbReference type="PROSITE" id="PS51883">
    <property type="entry name" value="OBG"/>
    <property type="match status" value="1"/>
</dbReference>
<evidence type="ECO:0000256" key="5">
    <source>
        <dbReference type="ARBA" id="ARBA00022741"/>
    </source>
</evidence>
<keyword evidence="4 9" id="KW-0479">Metal-binding</keyword>
<dbReference type="InterPro" id="IPR006073">
    <property type="entry name" value="GTP-bd"/>
</dbReference>
<sequence>MFVDQVKIYVKGGDGGNGMVAFRREKYVPKGGPAGGDGGKGGDVIFEVDEGLRTLMDFRYQKHFKAPKGENGMSKNQHGKNAEPLIVKVPPGTVVIDDDTKEVIADLTEHGSRAVIAKGGRGGRGNTRFATPANPAPEICEKGEPGEERYIVLELKLLADVGLVGFPSVGKSTLLSVVSSAKPKIAAYHFTTIVPNLGVVETEDGRSFVMADLPGLIEGAHQGIGLGHQFLRHIERTRVIVHVIDMSAMEGRDPYEDYVTINEELKQYNLRLTERPQIIVANKMDMPGAVENLEEFKKKLPKDEKIFPISAVTRQGVRELLFEIADLLERTPEFSLFEKEQNDSTINRVVYTFKKEEPDFTISRDSDGAFVLSGKKIEKLFKMTDFSRDESVRRFARQMRGMGVDDALRERGAKDGDTVRILDYEFEFID</sequence>
<dbReference type="Proteomes" id="UP001225646">
    <property type="component" value="Unassembled WGS sequence"/>
</dbReference>
<evidence type="ECO:0000259" key="12">
    <source>
        <dbReference type="PROSITE" id="PS51881"/>
    </source>
</evidence>
<feature type="binding site" evidence="9">
    <location>
        <begin position="190"/>
        <end position="194"/>
    </location>
    <ligand>
        <name>GTP</name>
        <dbReference type="ChEBI" id="CHEBI:37565"/>
    </ligand>
</feature>
<comment type="cofactor">
    <cofactor evidence="1 9">
        <name>Mg(2+)</name>
        <dbReference type="ChEBI" id="CHEBI:18420"/>
    </cofactor>
</comment>
<dbReference type="InterPro" id="IPR036346">
    <property type="entry name" value="GTP-bd_prot_GTP1/OBG_C_sf"/>
</dbReference>
<comment type="function">
    <text evidence="9">An essential GTPase which binds GTP, GDP and possibly (p)ppGpp with moderate affinity, with high nucleotide exchange rates and a fairly low GTP hydrolysis rate. Plays a role in control of the cell cycle, stress response, ribosome biogenesis and in those bacteria that undergo differentiation, in morphogenesis control.</text>
</comment>
<keyword evidence="3 9" id="KW-0963">Cytoplasm</keyword>
<dbReference type="SUPFAM" id="SSF52540">
    <property type="entry name" value="P-loop containing nucleoside triphosphate hydrolases"/>
    <property type="match status" value="1"/>
</dbReference>
<proteinExistence type="inferred from homology"/>
<comment type="similarity">
    <text evidence="2 9">Belongs to the TRAFAC class OBG-HflX-like GTPase superfamily. OBG GTPase family.</text>
</comment>
<evidence type="ECO:0000256" key="1">
    <source>
        <dbReference type="ARBA" id="ARBA00001946"/>
    </source>
</evidence>
<evidence type="ECO:0000256" key="6">
    <source>
        <dbReference type="ARBA" id="ARBA00022801"/>
    </source>
</evidence>
<dbReference type="InterPro" id="IPR005225">
    <property type="entry name" value="Small_GTP-bd"/>
</dbReference>
<dbReference type="NCBIfam" id="NF008954">
    <property type="entry name" value="PRK12296.1"/>
    <property type="match status" value="1"/>
</dbReference>
<dbReference type="Gene3D" id="3.40.50.300">
    <property type="entry name" value="P-loop containing nucleotide triphosphate hydrolases"/>
    <property type="match status" value="1"/>
</dbReference>
<feature type="binding site" evidence="9">
    <location>
        <position position="192"/>
    </location>
    <ligand>
        <name>Mg(2+)</name>
        <dbReference type="ChEBI" id="CHEBI:18420"/>
    </ligand>
</feature>
<gene>
    <name evidence="9" type="primary">obg</name>
    <name evidence="14" type="ORF">J2S06_000270</name>
</gene>
<dbReference type="HAMAP" id="MF_01454">
    <property type="entry name" value="GTPase_Obg"/>
    <property type="match status" value="1"/>
</dbReference>
<dbReference type="EMBL" id="JAUSTR010000001">
    <property type="protein sequence ID" value="MDQ0161200.1"/>
    <property type="molecule type" value="Genomic_DNA"/>
</dbReference>
<evidence type="ECO:0000259" key="11">
    <source>
        <dbReference type="PROSITE" id="PS51710"/>
    </source>
</evidence>
<feature type="domain" description="Obg" evidence="13">
    <location>
        <begin position="1"/>
        <end position="158"/>
    </location>
</feature>
<dbReference type="PROSITE" id="PS51710">
    <property type="entry name" value="G_OBG"/>
    <property type="match status" value="1"/>
</dbReference>
<feature type="binding site" evidence="9">
    <location>
        <begin position="310"/>
        <end position="312"/>
    </location>
    <ligand>
        <name>GTP</name>
        <dbReference type="ChEBI" id="CHEBI:37565"/>
    </ligand>
</feature>
<dbReference type="SUPFAM" id="SSF102741">
    <property type="entry name" value="Obg GTP-binding protein C-terminal domain"/>
    <property type="match status" value="1"/>
</dbReference>
<dbReference type="Gene3D" id="2.70.210.12">
    <property type="entry name" value="GTP1/OBG domain"/>
    <property type="match status" value="1"/>
</dbReference>
<dbReference type="InterPro" id="IPR015349">
    <property type="entry name" value="OCT_dom"/>
</dbReference>
<keyword evidence="5 9" id="KW-0547">Nucleotide-binding</keyword>
<dbReference type="InterPro" id="IPR006169">
    <property type="entry name" value="GTP1_OBG_dom"/>
</dbReference>
<evidence type="ECO:0000256" key="10">
    <source>
        <dbReference type="SAM" id="MobiDB-lite"/>
    </source>
</evidence>
<keyword evidence="6 9" id="KW-0378">Hydrolase</keyword>
<evidence type="ECO:0000259" key="13">
    <source>
        <dbReference type="PROSITE" id="PS51883"/>
    </source>
</evidence>
<comment type="subcellular location">
    <subcellularLocation>
        <location evidence="9">Cytoplasm</location>
    </subcellularLocation>
</comment>
<evidence type="ECO:0000256" key="8">
    <source>
        <dbReference type="ARBA" id="ARBA00023134"/>
    </source>
</evidence>
<dbReference type="EC" id="3.6.5.-" evidence="9"/>
<dbReference type="InterPro" id="IPR014100">
    <property type="entry name" value="GTP-bd_Obg/CgtA"/>
</dbReference>
<keyword evidence="7 9" id="KW-0460">Magnesium</keyword>
<feature type="domain" description="OBG-type G" evidence="11">
    <location>
        <begin position="159"/>
        <end position="329"/>
    </location>
</feature>
<protein>
    <recommendedName>
        <fullName evidence="9">GTPase Obg</fullName>
        <ecNumber evidence="9">3.6.5.-</ecNumber>
    </recommendedName>
    <alternativeName>
        <fullName evidence="9">GTP-binding protein Obg</fullName>
    </alternativeName>
</protein>
<evidence type="ECO:0000256" key="4">
    <source>
        <dbReference type="ARBA" id="ARBA00022723"/>
    </source>
</evidence>
<evidence type="ECO:0000256" key="2">
    <source>
        <dbReference type="ARBA" id="ARBA00007699"/>
    </source>
</evidence>
<evidence type="ECO:0000313" key="15">
    <source>
        <dbReference type="Proteomes" id="UP001225646"/>
    </source>
</evidence>
<accession>A0ABT9VJQ3</accession>
<dbReference type="CDD" id="cd01898">
    <property type="entry name" value="Obg"/>
    <property type="match status" value="1"/>
</dbReference>
<comment type="caution">
    <text evidence="14">The sequence shown here is derived from an EMBL/GenBank/DDBJ whole genome shotgun (WGS) entry which is preliminary data.</text>
</comment>
<dbReference type="Pfam" id="PF01018">
    <property type="entry name" value="GTP1_OBG"/>
    <property type="match status" value="1"/>
</dbReference>